<name>A0AAD4LNB6_9AGAM</name>
<keyword evidence="1" id="KW-1133">Transmembrane helix</keyword>
<accession>A0AAD4LNB6</accession>
<keyword evidence="3" id="KW-1185">Reference proteome</keyword>
<evidence type="ECO:0000256" key="1">
    <source>
        <dbReference type="SAM" id="Phobius"/>
    </source>
</evidence>
<sequence>MAGQLQRNAEYFSGTLRADQGVLRAMEEMVGANLEVAKQVRVRVQDHRGKALGTTCLTISSVVVVVAIASLIMFFVIRFI</sequence>
<keyword evidence="1" id="KW-0472">Membrane</keyword>
<proteinExistence type="predicted"/>
<comment type="caution">
    <text evidence="2">The sequence shown here is derived from an EMBL/GenBank/DDBJ whole genome shotgun (WGS) entry which is preliminary data.</text>
</comment>
<protein>
    <submittedName>
        <fullName evidence="2">Uncharacterized protein</fullName>
    </submittedName>
</protein>
<evidence type="ECO:0000313" key="2">
    <source>
        <dbReference type="EMBL" id="KAH8993432.1"/>
    </source>
</evidence>
<reference evidence="2" key="1">
    <citation type="submission" date="2022-01" db="EMBL/GenBank/DDBJ databases">
        <title>Comparative genomics reveals a dynamic genome evolution in the ectomycorrhizal milk-cap (Lactarius) mushrooms.</title>
        <authorList>
            <consortium name="DOE Joint Genome Institute"/>
            <person name="Lebreton A."/>
            <person name="Tang N."/>
            <person name="Kuo A."/>
            <person name="LaButti K."/>
            <person name="Drula E."/>
            <person name="Barry K."/>
            <person name="Clum A."/>
            <person name="Lipzen A."/>
            <person name="Mousain D."/>
            <person name="Ng V."/>
            <person name="Wang R."/>
            <person name="Wang X."/>
            <person name="Dai Y."/>
            <person name="Henrissat B."/>
            <person name="Grigoriev I.V."/>
            <person name="Guerin-Laguette A."/>
            <person name="Yu F."/>
            <person name="Martin F.M."/>
        </authorList>
    </citation>
    <scope>NUCLEOTIDE SEQUENCE</scope>
    <source>
        <strain evidence="2">QP</strain>
    </source>
</reference>
<keyword evidence="1" id="KW-0812">Transmembrane</keyword>
<evidence type="ECO:0000313" key="3">
    <source>
        <dbReference type="Proteomes" id="UP001201163"/>
    </source>
</evidence>
<organism evidence="2 3">
    <name type="scientific">Lactarius akahatsu</name>
    <dbReference type="NCBI Taxonomy" id="416441"/>
    <lineage>
        <taxon>Eukaryota</taxon>
        <taxon>Fungi</taxon>
        <taxon>Dikarya</taxon>
        <taxon>Basidiomycota</taxon>
        <taxon>Agaricomycotina</taxon>
        <taxon>Agaricomycetes</taxon>
        <taxon>Russulales</taxon>
        <taxon>Russulaceae</taxon>
        <taxon>Lactarius</taxon>
    </lineage>
</organism>
<feature type="transmembrane region" description="Helical" evidence="1">
    <location>
        <begin position="51"/>
        <end position="77"/>
    </location>
</feature>
<dbReference type="AlphaFoldDB" id="A0AAD4LNB6"/>
<gene>
    <name evidence="2" type="ORF">EDB92DRAFT_1854067</name>
</gene>
<dbReference type="Proteomes" id="UP001201163">
    <property type="component" value="Unassembled WGS sequence"/>
</dbReference>
<dbReference type="EMBL" id="JAKELL010000018">
    <property type="protein sequence ID" value="KAH8993432.1"/>
    <property type="molecule type" value="Genomic_DNA"/>
</dbReference>